<evidence type="ECO:0000256" key="9">
    <source>
        <dbReference type="RuleBase" id="RU364144"/>
    </source>
</evidence>
<comment type="similarity">
    <text evidence="2 9">Belongs to the Mediator complex subunit 8 family.</text>
</comment>
<name>A0A9P7YVK4_9HELO</name>
<dbReference type="AlphaFoldDB" id="A0A9P7YVK4"/>
<comment type="function">
    <text evidence="9">Component of the Mediator complex, a coactivator involved in the regulated transcription of nearly all RNA polymerase II-dependent genes. Mediator functions as a bridge to convey information from gene-specific regulatory proteins to the basal RNA polymerase II transcription machinery. Mediator is recruited to promoters by direct interactions with regulatory proteins and serves as a scaffold for the assembly of a functional preinitiation complex with RNA polymerase II and the general transcription factors.</text>
</comment>
<dbReference type="EMBL" id="MU254746">
    <property type="protein sequence ID" value="KAG9239898.1"/>
    <property type="molecule type" value="Genomic_DNA"/>
</dbReference>
<gene>
    <name evidence="9" type="primary">MED8</name>
    <name evidence="11" type="ORF">BJ878DRAFT_431401</name>
</gene>
<feature type="compositionally biased region" description="Acidic residues" evidence="10">
    <location>
        <begin position="169"/>
        <end position="182"/>
    </location>
</feature>
<evidence type="ECO:0000256" key="5">
    <source>
        <dbReference type="ARBA" id="ARBA00023159"/>
    </source>
</evidence>
<dbReference type="InterPro" id="IPR019364">
    <property type="entry name" value="Mediatior_Med8_fun/met"/>
</dbReference>
<evidence type="ECO:0000256" key="1">
    <source>
        <dbReference type="ARBA" id="ARBA00004123"/>
    </source>
</evidence>
<feature type="compositionally biased region" description="Basic and acidic residues" evidence="10">
    <location>
        <begin position="183"/>
        <end position="192"/>
    </location>
</feature>
<dbReference type="GO" id="GO:0006357">
    <property type="term" value="P:regulation of transcription by RNA polymerase II"/>
    <property type="evidence" value="ECO:0007669"/>
    <property type="project" value="InterPro"/>
</dbReference>
<reference evidence="11" key="1">
    <citation type="journal article" date="2021" name="IMA Fungus">
        <title>Genomic characterization of three marine fungi, including Emericellopsis atlantica sp. nov. with signatures of a generalist lifestyle and marine biomass degradation.</title>
        <authorList>
            <person name="Hagestad O.C."/>
            <person name="Hou L."/>
            <person name="Andersen J.H."/>
            <person name="Hansen E.H."/>
            <person name="Altermark B."/>
            <person name="Li C."/>
            <person name="Kuhnert E."/>
            <person name="Cox R.J."/>
            <person name="Crous P.W."/>
            <person name="Spatafora J.W."/>
            <person name="Lail K."/>
            <person name="Amirebrahimi M."/>
            <person name="Lipzen A."/>
            <person name="Pangilinan J."/>
            <person name="Andreopoulos W."/>
            <person name="Hayes R.D."/>
            <person name="Ng V."/>
            <person name="Grigoriev I.V."/>
            <person name="Jackson S.A."/>
            <person name="Sutton T.D.S."/>
            <person name="Dobson A.D.W."/>
            <person name="Rama T."/>
        </authorList>
    </citation>
    <scope>NUCLEOTIDE SEQUENCE</scope>
    <source>
        <strain evidence="11">TRa3180A</strain>
    </source>
</reference>
<dbReference type="Gene3D" id="1.20.58.1710">
    <property type="match status" value="1"/>
</dbReference>
<comment type="subcellular location">
    <subcellularLocation>
        <location evidence="1 9">Nucleus</location>
    </subcellularLocation>
</comment>
<evidence type="ECO:0000256" key="8">
    <source>
        <dbReference type="ARBA" id="ARBA00031261"/>
    </source>
</evidence>
<keyword evidence="5 9" id="KW-0010">Activator</keyword>
<accession>A0A9P7YVK4</accession>
<dbReference type="GO" id="GO:0070847">
    <property type="term" value="C:core mediator complex"/>
    <property type="evidence" value="ECO:0007669"/>
    <property type="project" value="TreeGrafter"/>
</dbReference>
<dbReference type="PANTHER" id="PTHR13074:SF9">
    <property type="entry name" value="MEDIATOR OF RNA POLYMERASE II TRANSCRIPTION SUBUNIT 8"/>
    <property type="match status" value="1"/>
</dbReference>
<evidence type="ECO:0000256" key="4">
    <source>
        <dbReference type="ARBA" id="ARBA00023015"/>
    </source>
</evidence>
<dbReference type="GO" id="GO:0016592">
    <property type="term" value="C:mediator complex"/>
    <property type="evidence" value="ECO:0007669"/>
    <property type="project" value="InterPro"/>
</dbReference>
<evidence type="ECO:0000256" key="7">
    <source>
        <dbReference type="ARBA" id="ARBA00023242"/>
    </source>
</evidence>
<evidence type="ECO:0000256" key="3">
    <source>
        <dbReference type="ARBA" id="ARBA00020637"/>
    </source>
</evidence>
<keyword evidence="6 9" id="KW-0804">Transcription</keyword>
<dbReference type="OrthoDB" id="5329317at2759"/>
<keyword evidence="12" id="KW-1185">Reference proteome</keyword>
<dbReference type="Gene3D" id="6.10.250.2610">
    <property type="match status" value="1"/>
</dbReference>
<dbReference type="GO" id="GO:0003712">
    <property type="term" value="F:transcription coregulator activity"/>
    <property type="evidence" value="ECO:0007669"/>
    <property type="project" value="InterPro"/>
</dbReference>
<dbReference type="GO" id="GO:0000978">
    <property type="term" value="F:RNA polymerase II cis-regulatory region sequence-specific DNA binding"/>
    <property type="evidence" value="ECO:0007669"/>
    <property type="project" value="TreeGrafter"/>
</dbReference>
<dbReference type="Pfam" id="PF10232">
    <property type="entry name" value="Med8"/>
    <property type="match status" value="1"/>
</dbReference>
<protein>
    <recommendedName>
        <fullName evidence="3 9">Mediator of RNA polymerase II transcription subunit 8</fullName>
    </recommendedName>
    <alternativeName>
        <fullName evidence="8 9">Mediator complex subunit 8</fullName>
    </alternativeName>
</protein>
<dbReference type="Proteomes" id="UP000887226">
    <property type="component" value="Unassembled WGS sequence"/>
</dbReference>
<keyword evidence="7 9" id="KW-0539">Nucleus</keyword>
<organism evidence="11 12">
    <name type="scientific">Calycina marina</name>
    <dbReference type="NCBI Taxonomy" id="1763456"/>
    <lineage>
        <taxon>Eukaryota</taxon>
        <taxon>Fungi</taxon>
        <taxon>Dikarya</taxon>
        <taxon>Ascomycota</taxon>
        <taxon>Pezizomycotina</taxon>
        <taxon>Leotiomycetes</taxon>
        <taxon>Helotiales</taxon>
        <taxon>Pezizellaceae</taxon>
        <taxon>Calycina</taxon>
    </lineage>
</organism>
<comment type="subunit">
    <text evidence="9">Component of the Mediator complex.</text>
</comment>
<evidence type="ECO:0000256" key="2">
    <source>
        <dbReference type="ARBA" id="ARBA00005716"/>
    </source>
</evidence>
<evidence type="ECO:0000313" key="11">
    <source>
        <dbReference type="EMBL" id="KAG9239898.1"/>
    </source>
</evidence>
<evidence type="ECO:0000256" key="6">
    <source>
        <dbReference type="ARBA" id="ARBA00023163"/>
    </source>
</evidence>
<sequence>MLAPEELKAVDRLRQQLGLLCDNLIALRGRLVKEDPLLEWSSLQQFTKIVAEHLISLANYLEKYSELFSSTVAFPLPEYPGRIQLDLLQHILRKRLDPATESWVEQGLAANASLGVKVTELEELWEWAKAWLDDRFQTFIQDEYDNPYTAEEEELGWENVRTGLQPEHQDEDEDEDHSEDEESGMKKQKEPPKPPSDSQKQPERTIIPTSDILRFSSGAGLVARVSNSVR</sequence>
<evidence type="ECO:0000256" key="10">
    <source>
        <dbReference type="SAM" id="MobiDB-lite"/>
    </source>
</evidence>
<comment type="caution">
    <text evidence="11">The sequence shown here is derived from an EMBL/GenBank/DDBJ whole genome shotgun (WGS) entry which is preliminary data.</text>
</comment>
<feature type="region of interest" description="Disordered" evidence="10">
    <location>
        <begin position="166"/>
        <end position="212"/>
    </location>
</feature>
<dbReference type="PANTHER" id="PTHR13074">
    <property type="entry name" value="MEDIATOR OF RNA POLYMERASE II TRANSCRIPTION SUBUNIT 8"/>
    <property type="match status" value="1"/>
</dbReference>
<evidence type="ECO:0000313" key="12">
    <source>
        <dbReference type="Proteomes" id="UP000887226"/>
    </source>
</evidence>
<keyword evidence="4 9" id="KW-0805">Transcription regulation</keyword>
<proteinExistence type="inferred from homology"/>